<accession>A0A1B7WWG9</accession>
<dbReference type="Proteomes" id="UP000092093">
    <property type="component" value="Unassembled WGS sequence"/>
</dbReference>
<sequence length="153" mass="17573">MNSLLFLRGATVVAVTGTNPIDRKFFRIMLRRENRIRLKELFTLEVNGKGVPGDVNPDGECFWRMVKMVDGAEYGAPYQVGHFSSWLRLYRKPKGGKRKGAGRKKGGGKGRVQQSRSICLSLDDWAFFDRLCNERSRGRFVVKLLKSYELQQR</sequence>
<dbReference type="AlphaFoldDB" id="A0A1B7WWG9"/>
<gene>
    <name evidence="1" type="ORF">AN484_21035</name>
</gene>
<evidence type="ECO:0000313" key="1">
    <source>
        <dbReference type="EMBL" id="OBQ41412.1"/>
    </source>
</evidence>
<protein>
    <submittedName>
        <fullName evidence="1">Uncharacterized protein</fullName>
    </submittedName>
</protein>
<dbReference type="EMBL" id="LJOW01000148">
    <property type="protein sequence ID" value="OBQ41412.1"/>
    <property type="molecule type" value="Genomic_DNA"/>
</dbReference>
<reference evidence="1 2" key="1">
    <citation type="submission" date="2015-09" db="EMBL/GenBank/DDBJ databases">
        <title>Aphanizomenon flos-aquae WA102.</title>
        <authorList>
            <person name="Driscoll C."/>
        </authorList>
    </citation>
    <scope>NUCLEOTIDE SEQUENCE [LARGE SCALE GENOMIC DNA]</scope>
    <source>
        <strain evidence="1">WA102</strain>
    </source>
</reference>
<proteinExistence type="predicted"/>
<organism evidence="1 2">
    <name type="scientific">Aphanizomenon flos-aquae WA102</name>
    <dbReference type="NCBI Taxonomy" id="1710896"/>
    <lineage>
        <taxon>Bacteria</taxon>
        <taxon>Bacillati</taxon>
        <taxon>Cyanobacteriota</taxon>
        <taxon>Cyanophyceae</taxon>
        <taxon>Nostocales</taxon>
        <taxon>Aphanizomenonaceae</taxon>
        <taxon>Aphanizomenon</taxon>
    </lineage>
</organism>
<comment type="caution">
    <text evidence="1">The sequence shown here is derived from an EMBL/GenBank/DDBJ whole genome shotgun (WGS) entry which is preliminary data.</text>
</comment>
<evidence type="ECO:0000313" key="2">
    <source>
        <dbReference type="Proteomes" id="UP000092093"/>
    </source>
</evidence>
<name>A0A1B7WWG9_APHFL</name>